<protein>
    <recommendedName>
        <fullName evidence="4">Secreted protein</fullName>
    </recommendedName>
</protein>
<proteinExistence type="predicted"/>
<sequence>MTHPHSFKKLVGPLGVIAGLGVAALLVSHVWSGADRSADVRSLQVECGNTDDPPGTGMPAWPDGKQRYYTRQHWTEAGELKVEVWEFLSPGYVLVSADREVKGRRIVIKPRWEVPPDGAVAACHAKLGVEVTFRNLPRGDYVIDAR</sequence>
<keyword evidence="3" id="KW-1185">Reference proteome</keyword>
<dbReference type="RefSeq" id="WP_394481179.1">
    <property type="nucleotide sequence ID" value="NZ_JBIGHV010000006.1"/>
</dbReference>
<name>A0ABW7F9C0_9BURK</name>
<gene>
    <name evidence="2" type="ORF">ACG00Y_17985</name>
</gene>
<organism evidence="2 3">
    <name type="scientific">Pelomonas parva</name>
    <dbReference type="NCBI Taxonomy" id="3299032"/>
    <lineage>
        <taxon>Bacteria</taxon>
        <taxon>Pseudomonadati</taxon>
        <taxon>Pseudomonadota</taxon>
        <taxon>Betaproteobacteria</taxon>
        <taxon>Burkholderiales</taxon>
        <taxon>Sphaerotilaceae</taxon>
        <taxon>Roseateles</taxon>
    </lineage>
</organism>
<evidence type="ECO:0000313" key="3">
    <source>
        <dbReference type="Proteomes" id="UP001606210"/>
    </source>
</evidence>
<evidence type="ECO:0000313" key="2">
    <source>
        <dbReference type="EMBL" id="MFG6431817.1"/>
    </source>
</evidence>
<comment type="caution">
    <text evidence="2">The sequence shown here is derived from an EMBL/GenBank/DDBJ whole genome shotgun (WGS) entry which is preliminary data.</text>
</comment>
<feature type="transmembrane region" description="Helical" evidence="1">
    <location>
        <begin position="12"/>
        <end position="31"/>
    </location>
</feature>
<evidence type="ECO:0000256" key="1">
    <source>
        <dbReference type="SAM" id="Phobius"/>
    </source>
</evidence>
<reference evidence="2 3" key="1">
    <citation type="submission" date="2024-08" db="EMBL/GenBank/DDBJ databases">
        <authorList>
            <person name="Lu H."/>
        </authorList>
    </citation>
    <scope>NUCLEOTIDE SEQUENCE [LARGE SCALE GENOMIC DNA]</scope>
    <source>
        <strain evidence="2 3">LYH14W</strain>
    </source>
</reference>
<evidence type="ECO:0008006" key="4">
    <source>
        <dbReference type="Google" id="ProtNLM"/>
    </source>
</evidence>
<keyword evidence="1" id="KW-0472">Membrane</keyword>
<accession>A0ABW7F9C0</accession>
<keyword evidence="1" id="KW-0812">Transmembrane</keyword>
<dbReference type="Proteomes" id="UP001606210">
    <property type="component" value="Unassembled WGS sequence"/>
</dbReference>
<dbReference type="EMBL" id="JBIGHV010000006">
    <property type="protein sequence ID" value="MFG6431817.1"/>
    <property type="molecule type" value="Genomic_DNA"/>
</dbReference>
<keyword evidence="1" id="KW-1133">Transmembrane helix</keyword>